<dbReference type="EMBL" id="AGNL01044701">
    <property type="protein sequence ID" value="EJK49518.1"/>
    <property type="molecule type" value="Genomic_DNA"/>
</dbReference>
<protein>
    <submittedName>
        <fullName evidence="2">Uncharacterized protein</fullName>
    </submittedName>
</protein>
<reference evidence="2 3" key="1">
    <citation type="journal article" date="2012" name="Genome Biol.">
        <title>Genome and low-iron response of an oceanic diatom adapted to chronic iron limitation.</title>
        <authorList>
            <person name="Lommer M."/>
            <person name="Specht M."/>
            <person name="Roy A.S."/>
            <person name="Kraemer L."/>
            <person name="Andreson R."/>
            <person name="Gutowska M.A."/>
            <person name="Wolf J."/>
            <person name="Bergner S.V."/>
            <person name="Schilhabel M.B."/>
            <person name="Klostermeier U.C."/>
            <person name="Beiko R.G."/>
            <person name="Rosenstiel P."/>
            <person name="Hippler M."/>
            <person name="Laroche J."/>
        </authorList>
    </citation>
    <scope>NUCLEOTIDE SEQUENCE [LARGE SCALE GENOMIC DNA]</scope>
    <source>
        <strain evidence="2 3">CCMP1005</strain>
    </source>
</reference>
<comment type="caution">
    <text evidence="2">The sequence shown here is derived from an EMBL/GenBank/DDBJ whole genome shotgun (WGS) entry which is preliminary data.</text>
</comment>
<feature type="compositionally biased region" description="Basic and acidic residues" evidence="1">
    <location>
        <begin position="258"/>
        <end position="267"/>
    </location>
</feature>
<feature type="region of interest" description="Disordered" evidence="1">
    <location>
        <begin position="258"/>
        <end position="284"/>
    </location>
</feature>
<evidence type="ECO:0000256" key="1">
    <source>
        <dbReference type="SAM" id="MobiDB-lite"/>
    </source>
</evidence>
<proteinExistence type="predicted"/>
<name>K0R7R9_THAOC</name>
<organism evidence="2 3">
    <name type="scientific">Thalassiosira oceanica</name>
    <name type="common">Marine diatom</name>
    <dbReference type="NCBI Taxonomy" id="159749"/>
    <lineage>
        <taxon>Eukaryota</taxon>
        <taxon>Sar</taxon>
        <taxon>Stramenopiles</taxon>
        <taxon>Ochrophyta</taxon>
        <taxon>Bacillariophyta</taxon>
        <taxon>Coscinodiscophyceae</taxon>
        <taxon>Thalassiosirophycidae</taxon>
        <taxon>Thalassiosirales</taxon>
        <taxon>Thalassiosiraceae</taxon>
        <taxon>Thalassiosira</taxon>
    </lineage>
</organism>
<sequence>MLPPFPLIDFLRSAASLRRYYRRAGLWPADILTSEEVDPWVAFVSPQHYPSNFILPPAYATLDGRPRADATTAAPRTVRTAPTPRIVYRTDRPPEQRTTGPYTDGLRHGRTGCSCATDTDRGVTSGHRVPRAARRPLSPRRPWFEQGVAGSQSDLGLRSERRAYADLMSKEQQTSFLRQAVILRKNLTAWEATLRSQYGEDWPSMLGRLNAAFNQAGNLDSQIEDAAEHAVYVPKKCTVNAQDISFFLSTRLVTATGDDKTDRKCADENDPESQNFGGEQPSNRLRRYESEAKDIANEFENSLVRF</sequence>
<keyword evidence="3" id="KW-1185">Reference proteome</keyword>
<dbReference type="OrthoDB" id="38140at2759"/>
<evidence type="ECO:0000313" key="3">
    <source>
        <dbReference type="Proteomes" id="UP000266841"/>
    </source>
</evidence>
<accession>K0R7R9</accession>
<evidence type="ECO:0000313" key="2">
    <source>
        <dbReference type="EMBL" id="EJK49518.1"/>
    </source>
</evidence>
<dbReference type="AlphaFoldDB" id="K0R7R9"/>
<dbReference type="Proteomes" id="UP000266841">
    <property type="component" value="Unassembled WGS sequence"/>
</dbReference>
<feature type="compositionally biased region" description="Polar residues" evidence="1">
    <location>
        <begin position="272"/>
        <end position="283"/>
    </location>
</feature>
<gene>
    <name evidence="2" type="ORF">THAOC_31597</name>
</gene>